<feature type="domain" description="Fumarate reductase/succinate dehydrogenase flavoprotein-like C-terminal" evidence="1">
    <location>
        <begin position="207"/>
        <end position="290"/>
    </location>
</feature>
<comment type="caution">
    <text evidence="2">The sequence shown here is derived from an EMBL/GenBank/DDBJ whole genome shotgun (WGS) entry which is preliminary data.</text>
</comment>
<dbReference type="GO" id="GO:0009061">
    <property type="term" value="P:anaerobic respiration"/>
    <property type="evidence" value="ECO:0007669"/>
    <property type="project" value="TreeGrafter"/>
</dbReference>
<dbReference type="SUPFAM" id="SSF46977">
    <property type="entry name" value="Succinate dehydrogenase/fumarate reductase flavoprotein C-terminal domain"/>
    <property type="match status" value="1"/>
</dbReference>
<dbReference type="GO" id="GO:0050660">
    <property type="term" value="F:flavin adenine dinucleotide binding"/>
    <property type="evidence" value="ECO:0007669"/>
    <property type="project" value="TreeGrafter"/>
</dbReference>
<dbReference type="InterPro" id="IPR037099">
    <property type="entry name" value="Fum_R/Succ_DH_flav-like_C_sf"/>
</dbReference>
<dbReference type="PANTHER" id="PTHR11632">
    <property type="entry name" value="SUCCINATE DEHYDROGENASE 2 FLAVOPROTEIN SUBUNIT"/>
    <property type="match status" value="1"/>
</dbReference>
<dbReference type="InterPro" id="IPR027477">
    <property type="entry name" value="Succ_DH/fumarate_Rdtase_cat_sf"/>
</dbReference>
<organism evidence="2">
    <name type="scientific">marine sediment metagenome</name>
    <dbReference type="NCBI Taxonomy" id="412755"/>
    <lineage>
        <taxon>unclassified sequences</taxon>
        <taxon>metagenomes</taxon>
        <taxon>ecological metagenomes</taxon>
    </lineage>
</organism>
<protein>
    <recommendedName>
        <fullName evidence="1">Fumarate reductase/succinate dehydrogenase flavoprotein-like C-terminal domain-containing protein</fullName>
    </recommendedName>
</protein>
<sequence length="315" mass="35809">VGPEIARRHIGPRYFSRYGQATWVGVLRDPKDKPIGPYVTKPDKIYGDMTPEVKGTILEDYMKSGKGPVYMDCRGISDEDYEYMMYWMVHEGNSSLLDYMKEEGIDIRKHLVEFQIYHMLPEGKIWINEKAETSIDGLYAAGDESMGGIGPSATYGWIAGENAATYVKEASGPDVEKARAEIEERKALVNNMSSRKEGPDWKEANIALQQIMQDYAGPVRSETLLTAGLSYLRRLREKVDTTMMARNQWELTRCLETLNLLDLGELVFLAANERKETRGLHNRPDYPLTDPMLDGKSLFIRRVKGEPVIELKKAE</sequence>
<accession>X0RX55</accession>
<dbReference type="GO" id="GO:0005886">
    <property type="term" value="C:plasma membrane"/>
    <property type="evidence" value="ECO:0007669"/>
    <property type="project" value="TreeGrafter"/>
</dbReference>
<dbReference type="GO" id="GO:0000104">
    <property type="term" value="F:succinate dehydrogenase activity"/>
    <property type="evidence" value="ECO:0007669"/>
    <property type="project" value="TreeGrafter"/>
</dbReference>
<dbReference type="Pfam" id="PF02910">
    <property type="entry name" value="Succ_DH_flav_C"/>
    <property type="match status" value="1"/>
</dbReference>
<dbReference type="InterPro" id="IPR015939">
    <property type="entry name" value="Fum_Rdtase/Succ_DH_flav-like_C"/>
</dbReference>
<evidence type="ECO:0000313" key="2">
    <source>
        <dbReference type="EMBL" id="GAF67586.1"/>
    </source>
</evidence>
<proteinExistence type="predicted"/>
<evidence type="ECO:0000259" key="1">
    <source>
        <dbReference type="Pfam" id="PF02910"/>
    </source>
</evidence>
<reference evidence="2" key="1">
    <citation type="journal article" date="2014" name="Front. Microbiol.">
        <title>High frequency of phylogenetically diverse reductive dehalogenase-homologous genes in deep subseafloor sedimentary metagenomes.</title>
        <authorList>
            <person name="Kawai M."/>
            <person name="Futagami T."/>
            <person name="Toyoda A."/>
            <person name="Takaki Y."/>
            <person name="Nishi S."/>
            <person name="Hori S."/>
            <person name="Arai W."/>
            <person name="Tsubouchi T."/>
            <person name="Morono Y."/>
            <person name="Uchiyama I."/>
            <person name="Ito T."/>
            <person name="Fujiyama A."/>
            <person name="Inagaki F."/>
            <person name="Takami H."/>
        </authorList>
    </citation>
    <scope>NUCLEOTIDE SEQUENCE</scope>
    <source>
        <strain evidence="2">Expedition CK06-06</strain>
    </source>
</reference>
<dbReference type="PANTHER" id="PTHR11632:SF73">
    <property type="entry name" value="BLR3196 PROTEIN"/>
    <property type="match status" value="1"/>
</dbReference>
<dbReference type="AlphaFoldDB" id="X0RX55"/>
<feature type="non-terminal residue" evidence="2">
    <location>
        <position position="1"/>
    </location>
</feature>
<dbReference type="Gene3D" id="1.20.58.100">
    <property type="entry name" value="Fumarate reductase/succinate dehydrogenase flavoprotein-like, C-terminal domain"/>
    <property type="match status" value="1"/>
</dbReference>
<dbReference type="InterPro" id="IPR030664">
    <property type="entry name" value="SdhA/FrdA/AprA"/>
</dbReference>
<dbReference type="Gene3D" id="3.50.50.60">
    <property type="entry name" value="FAD/NAD(P)-binding domain"/>
    <property type="match status" value="1"/>
</dbReference>
<gene>
    <name evidence="2" type="ORF">S01H1_14579</name>
</gene>
<dbReference type="EMBL" id="BARS01007592">
    <property type="protein sequence ID" value="GAF67586.1"/>
    <property type="molecule type" value="Genomic_DNA"/>
</dbReference>
<dbReference type="Gene3D" id="3.90.700.10">
    <property type="entry name" value="Succinate dehydrogenase/fumarate reductase flavoprotein, catalytic domain"/>
    <property type="match status" value="1"/>
</dbReference>
<name>X0RX55_9ZZZZ</name>
<dbReference type="SUPFAM" id="SSF51905">
    <property type="entry name" value="FAD/NAD(P)-binding domain"/>
    <property type="match status" value="1"/>
</dbReference>
<dbReference type="InterPro" id="IPR036188">
    <property type="entry name" value="FAD/NAD-bd_sf"/>
</dbReference>
<dbReference type="GO" id="GO:0009055">
    <property type="term" value="F:electron transfer activity"/>
    <property type="evidence" value="ECO:0007669"/>
    <property type="project" value="TreeGrafter"/>
</dbReference>